<dbReference type="SUPFAM" id="SSF56784">
    <property type="entry name" value="HAD-like"/>
    <property type="match status" value="1"/>
</dbReference>
<dbReference type="GO" id="GO:0003690">
    <property type="term" value="F:double-stranded DNA binding"/>
    <property type="evidence" value="ECO:0007669"/>
    <property type="project" value="TreeGrafter"/>
</dbReference>
<dbReference type="EMBL" id="MN739707">
    <property type="protein sequence ID" value="QHT22163.1"/>
    <property type="molecule type" value="Genomic_DNA"/>
</dbReference>
<accession>A0A6C0E0U0</accession>
<dbReference type="PANTHER" id="PTHR12083">
    <property type="entry name" value="BIFUNCTIONAL POLYNUCLEOTIDE PHOSPHATASE/KINASE"/>
    <property type="match status" value="1"/>
</dbReference>
<dbReference type="Pfam" id="PF08645">
    <property type="entry name" value="PNK3P"/>
    <property type="match status" value="1"/>
</dbReference>
<dbReference type="InterPro" id="IPR006549">
    <property type="entry name" value="HAD-SF_hydro_IIIA"/>
</dbReference>
<dbReference type="InterPro" id="IPR036412">
    <property type="entry name" value="HAD-like_sf"/>
</dbReference>
<dbReference type="NCBIfam" id="TIGR01664">
    <property type="entry name" value="DNA-3'-Pase"/>
    <property type="match status" value="1"/>
</dbReference>
<dbReference type="NCBIfam" id="TIGR01662">
    <property type="entry name" value="HAD-SF-IIIA"/>
    <property type="match status" value="1"/>
</dbReference>
<dbReference type="AlphaFoldDB" id="A0A6C0E0U0"/>
<dbReference type="InterPro" id="IPR006551">
    <property type="entry name" value="Polynucleotide_phosphatase"/>
</dbReference>
<dbReference type="InterPro" id="IPR013954">
    <property type="entry name" value="PNK3P"/>
</dbReference>
<dbReference type="Gene3D" id="3.40.50.300">
    <property type="entry name" value="P-loop containing nucleotide triphosphate hydrolases"/>
    <property type="match status" value="1"/>
</dbReference>
<dbReference type="PANTHER" id="PTHR12083:SF9">
    <property type="entry name" value="BIFUNCTIONAL POLYNUCLEOTIDE PHOSPHATASE_KINASE"/>
    <property type="match status" value="1"/>
</dbReference>
<dbReference type="InterPro" id="IPR023214">
    <property type="entry name" value="HAD_sf"/>
</dbReference>
<dbReference type="Gene3D" id="3.40.50.1000">
    <property type="entry name" value="HAD superfamily/HAD-like"/>
    <property type="match status" value="1"/>
</dbReference>
<evidence type="ECO:0000313" key="1">
    <source>
        <dbReference type="EMBL" id="QHT22163.1"/>
    </source>
</evidence>
<reference evidence="1" key="1">
    <citation type="journal article" date="2020" name="Nature">
        <title>Giant virus diversity and host interactions through global metagenomics.</title>
        <authorList>
            <person name="Schulz F."/>
            <person name="Roux S."/>
            <person name="Paez-Espino D."/>
            <person name="Jungbluth S."/>
            <person name="Walsh D.A."/>
            <person name="Denef V.J."/>
            <person name="McMahon K.D."/>
            <person name="Konstantinidis K.T."/>
            <person name="Eloe-Fadrosh E.A."/>
            <person name="Kyrpides N.C."/>
            <person name="Woyke T."/>
        </authorList>
    </citation>
    <scope>NUCLEOTIDE SEQUENCE</scope>
    <source>
        <strain evidence="1">GVMAG-M-3300023179-103</strain>
    </source>
</reference>
<dbReference type="GO" id="GO:0046403">
    <property type="term" value="F:polynucleotide 3'-phosphatase activity"/>
    <property type="evidence" value="ECO:0007669"/>
    <property type="project" value="TreeGrafter"/>
</dbReference>
<dbReference type="Pfam" id="PF13671">
    <property type="entry name" value="AAA_33"/>
    <property type="match status" value="1"/>
</dbReference>
<protein>
    <recommendedName>
        <fullName evidence="2">DNA 3'-phosphatase</fullName>
    </recommendedName>
</protein>
<dbReference type="SUPFAM" id="SSF52540">
    <property type="entry name" value="P-loop containing nucleoside triphosphate hydrolases"/>
    <property type="match status" value="1"/>
</dbReference>
<sequence length="346" mass="41072">MFWDLSSDNYLYGYNKEPTNNKNIAGFDLDNTLIKTKSGKTFATNENDWMFQYDNVKNILKKYDNYKIIIITNQKGLNSEGKIKTFKNKIEQIANKLDNIIFEIYAMTQDNLFRKPFPSVFKKIEFDKENSFYCGDACGRKDDFSDSDIKFAHNVGIKFYTPENIFLDSKEIIKIHIDFTKKYEKYIYKKNKDKPEIIIMCGFPACGKSYLAQNIKENNKNFEIISLDEIKTKAKMKKLILELISKNKNIIIDNTNIDIKSRKYIIDFFDDKYYVRIIHFDVSLDVCKHNNNYRYYTQNKYVPKIVYNKMNKQYEKPSLEENNKINKIDIIEGFNNDEILYSQLLV</sequence>
<dbReference type="GO" id="GO:0006281">
    <property type="term" value="P:DNA repair"/>
    <property type="evidence" value="ECO:0007669"/>
    <property type="project" value="TreeGrafter"/>
</dbReference>
<dbReference type="GO" id="GO:0046404">
    <property type="term" value="F:ATP-dependent polydeoxyribonucleotide 5'-hydroxyl-kinase activity"/>
    <property type="evidence" value="ECO:0007669"/>
    <property type="project" value="TreeGrafter"/>
</dbReference>
<proteinExistence type="predicted"/>
<evidence type="ECO:0008006" key="2">
    <source>
        <dbReference type="Google" id="ProtNLM"/>
    </source>
</evidence>
<dbReference type="InterPro" id="IPR027417">
    <property type="entry name" value="P-loop_NTPase"/>
</dbReference>
<name>A0A6C0E0U0_9ZZZZ</name>
<organism evidence="1">
    <name type="scientific">viral metagenome</name>
    <dbReference type="NCBI Taxonomy" id="1070528"/>
    <lineage>
        <taxon>unclassified sequences</taxon>
        <taxon>metagenomes</taxon>
        <taxon>organismal metagenomes</taxon>
    </lineage>
</organism>